<dbReference type="EMBL" id="JBHULZ010000026">
    <property type="protein sequence ID" value="MFD2697549.1"/>
    <property type="molecule type" value="Genomic_DNA"/>
</dbReference>
<accession>A0ABW5SDZ3</accession>
<gene>
    <name evidence="3" type="ORF">ACFSQ0_06060</name>
</gene>
<keyword evidence="3" id="KW-0328">Glycosyltransferase</keyword>
<dbReference type="CDD" id="cd03801">
    <property type="entry name" value="GT4_PimA-like"/>
    <property type="match status" value="1"/>
</dbReference>
<dbReference type="InterPro" id="IPR050194">
    <property type="entry name" value="Glycosyltransferase_grp1"/>
</dbReference>
<protein>
    <submittedName>
        <fullName evidence="3">Glycosyltransferase family 4 protein</fullName>
        <ecNumber evidence="3">2.4.-.-</ecNumber>
    </submittedName>
</protein>
<feature type="domain" description="Glycosyl transferase family 1" evidence="1">
    <location>
        <begin position="174"/>
        <end position="329"/>
    </location>
</feature>
<dbReference type="InterPro" id="IPR001296">
    <property type="entry name" value="Glyco_trans_1"/>
</dbReference>
<keyword evidence="4" id="KW-1185">Reference proteome</keyword>
<proteinExistence type="predicted"/>
<organism evidence="3 4">
    <name type="scientific">Mesonia sediminis</name>
    <dbReference type="NCBI Taxonomy" id="1703946"/>
    <lineage>
        <taxon>Bacteria</taxon>
        <taxon>Pseudomonadati</taxon>
        <taxon>Bacteroidota</taxon>
        <taxon>Flavobacteriia</taxon>
        <taxon>Flavobacteriales</taxon>
        <taxon>Flavobacteriaceae</taxon>
        <taxon>Mesonia</taxon>
    </lineage>
</organism>
<dbReference type="PANTHER" id="PTHR45947:SF3">
    <property type="entry name" value="SULFOQUINOVOSYL TRANSFERASE SQD2"/>
    <property type="match status" value="1"/>
</dbReference>
<feature type="domain" description="Glycosyltransferase subfamily 4-like N-terminal" evidence="2">
    <location>
        <begin position="96"/>
        <end position="168"/>
    </location>
</feature>
<evidence type="ECO:0000313" key="4">
    <source>
        <dbReference type="Proteomes" id="UP001597357"/>
    </source>
</evidence>
<dbReference type="PANTHER" id="PTHR45947">
    <property type="entry name" value="SULFOQUINOVOSYL TRANSFERASE SQD2"/>
    <property type="match status" value="1"/>
</dbReference>
<evidence type="ECO:0000259" key="1">
    <source>
        <dbReference type="Pfam" id="PF00534"/>
    </source>
</evidence>
<dbReference type="Gene3D" id="3.40.50.2000">
    <property type="entry name" value="Glycogen Phosphorylase B"/>
    <property type="match status" value="2"/>
</dbReference>
<name>A0ABW5SDZ3_9FLAO</name>
<dbReference type="Pfam" id="PF00534">
    <property type="entry name" value="Glycos_transf_1"/>
    <property type="match status" value="1"/>
</dbReference>
<dbReference type="RefSeq" id="WP_379045625.1">
    <property type="nucleotide sequence ID" value="NZ_JBHULZ010000026.1"/>
</dbReference>
<evidence type="ECO:0000313" key="3">
    <source>
        <dbReference type="EMBL" id="MFD2697549.1"/>
    </source>
</evidence>
<comment type="caution">
    <text evidence="3">The sequence shown here is derived from an EMBL/GenBank/DDBJ whole genome shotgun (WGS) entry which is preliminary data.</text>
</comment>
<sequence length="348" mass="39855">MNTKTIYVLHKNGADNHYIGLKQLLQENDIEIKFREFSIFGKLFKSLIKGKPKLLKKQIINLIFVAKLLISKNKKIVLGIAPFDDKLNRLLPLLKRHSVYYHTSWTCWDKSFNPKQTKNKKTYTTWRRFLEHKAKHIFCVTKTAKNSLLANYQLKPEKISVVYHAVDKAFFTDFKTEKKQNSFVYVGRLVQEKGLVEVLDFFKENTTIQLTIIGRGKLGNLAEDAAKSSENIYYLGGISDKSKLAEILSDQQYLLLNSKKTKKWEELFGMVIIEGMAQGLIPISSNHSGPSEIIKKEIGLVFPEGELNSTLSKVINAIPNPKKSALAKKEAHLFNLQNISKKWKPILT</sequence>
<dbReference type="GO" id="GO:0016757">
    <property type="term" value="F:glycosyltransferase activity"/>
    <property type="evidence" value="ECO:0007669"/>
    <property type="project" value="UniProtKB-KW"/>
</dbReference>
<keyword evidence="3" id="KW-0808">Transferase</keyword>
<dbReference type="Pfam" id="PF13439">
    <property type="entry name" value="Glyco_transf_4"/>
    <property type="match status" value="1"/>
</dbReference>
<dbReference type="Proteomes" id="UP001597357">
    <property type="component" value="Unassembled WGS sequence"/>
</dbReference>
<dbReference type="EC" id="2.4.-.-" evidence="3"/>
<dbReference type="SUPFAM" id="SSF53756">
    <property type="entry name" value="UDP-Glycosyltransferase/glycogen phosphorylase"/>
    <property type="match status" value="1"/>
</dbReference>
<evidence type="ECO:0000259" key="2">
    <source>
        <dbReference type="Pfam" id="PF13439"/>
    </source>
</evidence>
<dbReference type="InterPro" id="IPR028098">
    <property type="entry name" value="Glyco_trans_4-like_N"/>
</dbReference>
<reference evidence="4" key="1">
    <citation type="journal article" date="2019" name="Int. J. Syst. Evol. Microbiol.">
        <title>The Global Catalogue of Microorganisms (GCM) 10K type strain sequencing project: providing services to taxonomists for standard genome sequencing and annotation.</title>
        <authorList>
            <consortium name="The Broad Institute Genomics Platform"/>
            <consortium name="The Broad Institute Genome Sequencing Center for Infectious Disease"/>
            <person name="Wu L."/>
            <person name="Ma J."/>
        </authorList>
    </citation>
    <scope>NUCLEOTIDE SEQUENCE [LARGE SCALE GENOMIC DNA]</scope>
    <source>
        <strain evidence="4">KCTC 42255</strain>
    </source>
</reference>